<comment type="caution">
    <text evidence="3">The sequence shown here is derived from an EMBL/GenBank/DDBJ whole genome shotgun (WGS) entry which is preliminary data.</text>
</comment>
<proteinExistence type="predicted"/>
<evidence type="ECO:0000259" key="2">
    <source>
        <dbReference type="PROSITE" id="PS50835"/>
    </source>
</evidence>
<dbReference type="AlphaFoldDB" id="A0A940DLG7"/>
<dbReference type="Gene3D" id="2.60.40.10">
    <property type="entry name" value="Immunoglobulins"/>
    <property type="match status" value="1"/>
</dbReference>
<dbReference type="EMBL" id="JADIMV010000150">
    <property type="protein sequence ID" value="MBO8440741.1"/>
    <property type="molecule type" value="Genomic_DNA"/>
</dbReference>
<protein>
    <submittedName>
        <fullName evidence="3">PKD domain-containing protein</fullName>
    </submittedName>
</protein>
<feature type="domain" description="Ig-like" evidence="2">
    <location>
        <begin position="177"/>
        <end position="298"/>
    </location>
</feature>
<dbReference type="Proteomes" id="UP000712007">
    <property type="component" value="Unassembled WGS sequence"/>
</dbReference>
<sequence>MCGDYHSVWVSHTQFIFYTGLRCVDYLDLNDKNCYYGEFADPELYRGVVNKGYKSIDSRHTIHSSKRELDPRTGNGLKTVPDDEIASVRLGNWDINSQAESVKYDYHVDASTSAIFLLKYAVVLQNPSGHGKEQQPRFTLEVTQDGKKIDKYGCGEADFSAGFDTDDWNVYPNPDDPSTHTLWKDWTTVGINLAEFDGEDLEIQLTTYDCSQSGHYGYAYFTIGCSDGKLQGVSCGENPVNSFTAPDGFNYRWYLKDKPDETIGESQTLEVSPNDTLTYMCDVIQPTNAQCYYTLEASAIPRWPVSEASYSARTKDCSNIVDFTNDSYVMLVNQITGDTSVSSQQCESVLWDFGDGTTSTEWNPSHEYPAKGGSYKVTLQTGLANDLCLSTYEFTVELPELSTVIDTIDVYTCHEVPYKDANGNMHYFSEEFTDTVINPETGCRHITTTRLTMLDEMTGTHSDTVCTDDLPYVFNGKEYRETGIYTDTLTGRCDCDSIVTLDLLVNTSLDISFDTDITACADDGTIYIPFNLRSGIASNYSVTFAEEAARMMNVTDAAPVGEQMEIPIPDSLRPDIYTAQVVFDNADCGNVEQTVRFRIYYPDTIIIQRWNDVLGVRNSIYNGGYTFSAYQWYVNGQPLSGATGPNLYLPDGLDAEAQYTVMLTRSDDGRSVFTCPIQPGAFTTVENVPVVTFGNGSISVGSKSACTARLWSVSGVLIGTYTLEIGETAIPVPSVSGIYILELTTDDGLRHIHKIITGY</sequence>
<dbReference type="CDD" id="cd00146">
    <property type="entry name" value="PKD"/>
    <property type="match status" value="1"/>
</dbReference>
<dbReference type="SUPFAM" id="SSF49299">
    <property type="entry name" value="PKD domain"/>
    <property type="match status" value="1"/>
</dbReference>
<gene>
    <name evidence="3" type="ORF">IAC51_08860</name>
</gene>
<dbReference type="InterPro" id="IPR007110">
    <property type="entry name" value="Ig-like_dom"/>
</dbReference>
<dbReference type="InterPro" id="IPR035986">
    <property type="entry name" value="PKD_dom_sf"/>
</dbReference>
<dbReference type="PROSITE" id="PS50835">
    <property type="entry name" value="IG_LIKE"/>
    <property type="match status" value="1"/>
</dbReference>
<dbReference type="PROSITE" id="PS50093">
    <property type="entry name" value="PKD"/>
    <property type="match status" value="1"/>
</dbReference>
<accession>A0A940DLG7</accession>
<reference evidence="3" key="2">
    <citation type="journal article" date="2021" name="PeerJ">
        <title>Extensive microbial diversity within the chicken gut microbiome revealed by metagenomics and culture.</title>
        <authorList>
            <person name="Gilroy R."/>
            <person name="Ravi A."/>
            <person name="Getino M."/>
            <person name="Pursley I."/>
            <person name="Horton D.L."/>
            <person name="Alikhan N.F."/>
            <person name="Baker D."/>
            <person name="Gharbi K."/>
            <person name="Hall N."/>
            <person name="Watson M."/>
            <person name="Adriaenssens E.M."/>
            <person name="Foster-Nyarko E."/>
            <person name="Jarju S."/>
            <person name="Secka A."/>
            <person name="Antonio M."/>
            <person name="Oren A."/>
            <person name="Chaudhuri R.R."/>
            <person name="La Ragione R."/>
            <person name="Hildebrand F."/>
            <person name="Pallen M.J."/>
        </authorList>
    </citation>
    <scope>NUCLEOTIDE SEQUENCE</scope>
    <source>
        <strain evidence="3">3924</strain>
    </source>
</reference>
<name>A0A940DLG7_9BACT</name>
<evidence type="ECO:0000313" key="4">
    <source>
        <dbReference type="Proteomes" id="UP000712007"/>
    </source>
</evidence>
<evidence type="ECO:0000259" key="1">
    <source>
        <dbReference type="PROSITE" id="PS50093"/>
    </source>
</evidence>
<evidence type="ECO:0000313" key="3">
    <source>
        <dbReference type="EMBL" id="MBO8440741.1"/>
    </source>
</evidence>
<dbReference type="InterPro" id="IPR000601">
    <property type="entry name" value="PKD_dom"/>
</dbReference>
<reference evidence="3" key="1">
    <citation type="submission" date="2020-10" db="EMBL/GenBank/DDBJ databases">
        <authorList>
            <person name="Gilroy R."/>
        </authorList>
    </citation>
    <scope>NUCLEOTIDE SEQUENCE</scope>
    <source>
        <strain evidence="3">3924</strain>
    </source>
</reference>
<dbReference type="Pfam" id="PF18911">
    <property type="entry name" value="PKD_4"/>
    <property type="match status" value="1"/>
</dbReference>
<organism evidence="3 4">
    <name type="scientific">Candidatus Aphodosoma intestinipullorum</name>
    <dbReference type="NCBI Taxonomy" id="2840674"/>
    <lineage>
        <taxon>Bacteria</taxon>
        <taxon>Pseudomonadati</taxon>
        <taxon>Bacteroidota</taxon>
        <taxon>Bacteroidia</taxon>
        <taxon>Bacteroidales</taxon>
        <taxon>Candidatus Aphodosoma</taxon>
    </lineage>
</organism>
<dbReference type="InterPro" id="IPR013783">
    <property type="entry name" value="Ig-like_fold"/>
</dbReference>
<feature type="domain" description="PKD" evidence="1">
    <location>
        <begin position="351"/>
        <end position="372"/>
    </location>
</feature>